<name>A0ABU1J217_9BACL</name>
<keyword evidence="3" id="KW-1185">Reference proteome</keyword>
<dbReference type="Pfam" id="PF22481">
    <property type="entry name" value="DUF6985"/>
    <property type="match status" value="1"/>
</dbReference>
<gene>
    <name evidence="2" type="ORF">JOC58_003451</name>
</gene>
<protein>
    <recommendedName>
        <fullName evidence="1">DUF6985 domain-containing protein</fullName>
    </recommendedName>
</protein>
<evidence type="ECO:0000313" key="2">
    <source>
        <dbReference type="EMBL" id="MDR6245538.1"/>
    </source>
</evidence>
<dbReference type="InterPro" id="IPR054254">
    <property type="entry name" value="DUF6985"/>
</dbReference>
<sequence>MKINDPIFGELTYEYGWTREIELDFLEKRNIITLIVDGDEDGRFAEDQYVAYQTCLENWHQLQSHVLQSLLQYYQQKRQELGYDTAINADYPAIEGIEQIRSMVTLEAIVVPYGNIYAERDIGLLFTCT</sequence>
<organism evidence="2 3">
    <name type="scientific">Paenibacillus hunanensis</name>
    <dbReference type="NCBI Taxonomy" id="539262"/>
    <lineage>
        <taxon>Bacteria</taxon>
        <taxon>Bacillati</taxon>
        <taxon>Bacillota</taxon>
        <taxon>Bacilli</taxon>
        <taxon>Bacillales</taxon>
        <taxon>Paenibacillaceae</taxon>
        <taxon>Paenibacillus</taxon>
    </lineage>
</organism>
<evidence type="ECO:0000313" key="3">
    <source>
        <dbReference type="Proteomes" id="UP001185028"/>
    </source>
</evidence>
<dbReference type="EMBL" id="JAVDQH010000015">
    <property type="protein sequence ID" value="MDR6245538.1"/>
    <property type="molecule type" value="Genomic_DNA"/>
</dbReference>
<dbReference type="Proteomes" id="UP001185028">
    <property type="component" value="Unassembled WGS sequence"/>
</dbReference>
<accession>A0ABU1J217</accession>
<feature type="domain" description="DUF6985" evidence="1">
    <location>
        <begin position="7"/>
        <end position="129"/>
    </location>
</feature>
<proteinExistence type="predicted"/>
<comment type="caution">
    <text evidence="2">The sequence shown here is derived from an EMBL/GenBank/DDBJ whole genome shotgun (WGS) entry which is preliminary data.</text>
</comment>
<evidence type="ECO:0000259" key="1">
    <source>
        <dbReference type="Pfam" id="PF22481"/>
    </source>
</evidence>
<reference evidence="2 3" key="1">
    <citation type="submission" date="2023-07" db="EMBL/GenBank/DDBJ databases">
        <title>Genomic Encyclopedia of Type Strains, Phase IV (KMG-IV): sequencing the most valuable type-strain genomes for metagenomic binning, comparative biology and taxonomic classification.</title>
        <authorList>
            <person name="Goeker M."/>
        </authorList>
    </citation>
    <scope>NUCLEOTIDE SEQUENCE [LARGE SCALE GENOMIC DNA]</scope>
    <source>
        <strain evidence="2 3">DSM 22170</strain>
    </source>
</reference>